<dbReference type="Pfam" id="PF08240">
    <property type="entry name" value="ADH_N"/>
    <property type="match status" value="1"/>
</dbReference>
<dbReference type="SMART" id="SM00829">
    <property type="entry name" value="PKS_ER"/>
    <property type="match status" value="1"/>
</dbReference>
<evidence type="ECO:0000259" key="1">
    <source>
        <dbReference type="SMART" id="SM00829"/>
    </source>
</evidence>
<feature type="domain" description="Enoyl reductase (ER)" evidence="1">
    <location>
        <begin position="18"/>
        <end position="356"/>
    </location>
</feature>
<dbReference type="AlphaFoldDB" id="A0A165BFB4"/>
<proteinExistence type="predicted"/>
<reference evidence="2 3" key="1">
    <citation type="journal article" date="2016" name="Mol. Biol. Evol.">
        <title>Comparative Genomics of Early-Diverging Mushroom-Forming Fungi Provides Insights into the Origins of Lignocellulose Decay Capabilities.</title>
        <authorList>
            <person name="Nagy L.G."/>
            <person name="Riley R."/>
            <person name="Tritt A."/>
            <person name="Adam C."/>
            <person name="Daum C."/>
            <person name="Floudas D."/>
            <person name="Sun H."/>
            <person name="Yadav J.S."/>
            <person name="Pangilinan J."/>
            <person name="Larsson K.H."/>
            <person name="Matsuura K."/>
            <person name="Barry K."/>
            <person name="Labutti K."/>
            <person name="Kuo R."/>
            <person name="Ohm R.A."/>
            <person name="Bhattacharya S.S."/>
            <person name="Shirouzu T."/>
            <person name="Yoshinaga Y."/>
            <person name="Martin F.M."/>
            <person name="Grigoriev I.V."/>
            <person name="Hibbett D.S."/>
        </authorList>
    </citation>
    <scope>NUCLEOTIDE SEQUENCE [LARGE SCALE GENOMIC DNA]</scope>
    <source>
        <strain evidence="2 3">93-53</strain>
    </source>
</reference>
<dbReference type="InterPro" id="IPR013154">
    <property type="entry name" value="ADH-like_N"/>
</dbReference>
<dbReference type="PANTHER" id="PTHR45348">
    <property type="entry name" value="HYPOTHETICAL OXIDOREDUCTASE (EUROFUNG)"/>
    <property type="match status" value="1"/>
</dbReference>
<evidence type="ECO:0000313" key="3">
    <source>
        <dbReference type="Proteomes" id="UP000076871"/>
    </source>
</evidence>
<dbReference type="GO" id="GO:0016651">
    <property type="term" value="F:oxidoreductase activity, acting on NAD(P)H"/>
    <property type="evidence" value="ECO:0007669"/>
    <property type="project" value="InterPro"/>
</dbReference>
<dbReference type="RefSeq" id="XP_040758674.1">
    <property type="nucleotide sequence ID" value="XM_040905950.1"/>
</dbReference>
<dbReference type="InterPro" id="IPR013149">
    <property type="entry name" value="ADH-like_C"/>
</dbReference>
<accession>A0A165BFB4</accession>
<dbReference type="Gene3D" id="3.40.50.720">
    <property type="entry name" value="NAD(P)-binding Rossmann-like Domain"/>
    <property type="match status" value="1"/>
</dbReference>
<name>A0A165BFB4_9APHY</name>
<dbReference type="STRING" id="1314785.A0A165BFB4"/>
<dbReference type="PANTHER" id="PTHR45348:SF2">
    <property type="entry name" value="ZINC-TYPE ALCOHOL DEHYDROGENASE-LIKE PROTEIN C2E1P3.01"/>
    <property type="match status" value="1"/>
</dbReference>
<keyword evidence="3" id="KW-1185">Reference proteome</keyword>
<dbReference type="GeneID" id="63822979"/>
<dbReference type="Gene3D" id="3.90.180.10">
    <property type="entry name" value="Medium-chain alcohol dehydrogenases, catalytic domain"/>
    <property type="match status" value="1"/>
</dbReference>
<dbReference type="InterPro" id="IPR011032">
    <property type="entry name" value="GroES-like_sf"/>
</dbReference>
<dbReference type="CDD" id="cd08249">
    <property type="entry name" value="enoyl_reductase_like"/>
    <property type="match status" value="1"/>
</dbReference>
<protein>
    <submittedName>
        <fullName evidence="2">GroES-like protein</fullName>
    </submittedName>
</protein>
<evidence type="ECO:0000313" key="2">
    <source>
        <dbReference type="EMBL" id="KZT00934.1"/>
    </source>
</evidence>
<dbReference type="SUPFAM" id="SSF50129">
    <property type="entry name" value="GroES-like"/>
    <property type="match status" value="1"/>
</dbReference>
<dbReference type="SUPFAM" id="SSF51735">
    <property type="entry name" value="NAD(P)-binding Rossmann-fold domains"/>
    <property type="match status" value="1"/>
</dbReference>
<sequence length="362" mass="38335">MTLPPTTQRALVLTDKHGVFVVTHVPVPHPGPGELLIKIHASALNSLDIKVQEYGVFVTHYPAVLGMDIAGTVETLGEGVVGFEKGDRVIVESYYENSHAGFQQYTLARADLVAKIPSNISFEQAATLPVGLLTAALGLFTQNLPLDAAHEGAGPFGSAGLFPPWDAGGRGKYAGKPFLVLGASGSVGQYVVQLAKLAGFSPIIATASPHNAPLLLSLGATHFLDRHLSTSSLRAEIAKITSAPFEVIFDAVSFPQTQQEAYDILAPGGTLVLVLPPKIKVKPEEQKRVVKVFASAYVCEQNRALTSSLFKALPGLLEEETIKPNPVDLVPGGLGAIADALVRFTNNKVSGVKLVVRPQETQ</sequence>
<organism evidence="2 3">
    <name type="scientific">Laetiporus sulphureus 93-53</name>
    <dbReference type="NCBI Taxonomy" id="1314785"/>
    <lineage>
        <taxon>Eukaryota</taxon>
        <taxon>Fungi</taxon>
        <taxon>Dikarya</taxon>
        <taxon>Basidiomycota</taxon>
        <taxon>Agaricomycotina</taxon>
        <taxon>Agaricomycetes</taxon>
        <taxon>Polyporales</taxon>
        <taxon>Laetiporus</taxon>
    </lineage>
</organism>
<dbReference type="Proteomes" id="UP000076871">
    <property type="component" value="Unassembled WGS sequence"/>
</dbReference>
<dbReference type="OrthoDB" id="3233595at2759"/>
<dbReference type="InterPro" id="IPR036291">
    <property type="entry name" value="NAD(P)-bd_dom_sf"/>
</dbReference>
<dbReference type="EMBL" id="KV427673">
    <property type="protein sequence ID" value="KZT00934.1"/>
    <property type="molecule type" value="Genomic_DNA"/>
</dbReference>
<dbReference type="InterPro" id="IPR047122">
    <property type="entry name" value="Trans-enoyl_RdTase-like"/>
</dbReference>
<dbReference type="InterPro" id="IPR020843">
    <property type="entry name" value="ER"/>
</dbReference>
<dbReference type="InParanoid" id="A0A165BFB4"/>
<dbReference type="Pfam" id="PF00107">
    <property type="entry name" value="ADH_zinc_N"/>
    <property type="match status" value="1"/>
</dbReference>
<gene>
    <name evidence="2" type="ORF">LAESUDRAFT_687363</name>
</gene>